<protein>
    <submittedName>
        <fullName evidence="4">CARD domain-containing protein</fullName>
    </submittedName>
</protein>
<organism evidence="3 4">
    <name type="scientific">Heligmosomoides polygyrus</name>
    <name type="common">Parasitic roundworm</name>
    <dbReference type="NCBI Taxonomy" id="6339"/>
    <lineage>
        <taxon>Eukaryota</taxon>
        <taxon>Metazoa</taxon>
        <taxon>Ecdysozoa</taxon>
        <taxon>Nematoda</taxon>
        <taxon>Chromadorea</taxon>
        <taxon>Rhabditida</taxon>
        <taxon>Rhabditina</taxon>
        <taxon>Rhabditomorpha</taxon>
        <taxon>Strongyloidea</taxon>
        <taxon>Heligmosomidae</taxon>
        <taxon>Heligmosomoides</taxon>
    </lineage>
</organism>
<dbReference type="EMBL" id="UZAH01027238">
    <property type="protein sequence ID" value="VDO89930.1"/>
    <property type="molecule type" value="Genomic_DNA"/>
</dbReference>
<dbReference type="AlphaFoldDB" id="A0A183FUF1"/>
<keyword evidence="3" id="KW-1185">Reference proteome</keyword>
<accession>A0A3P7YP67</accession>
<reference evidence="4" key="2">
    <citation type="submission" date="2019-09" db="UniProtKB">
        <authorList>
            <consortium name="WormBaseParasite"/>
        </authorList>
    </citation>
    <scope>IDENTIFICATION</scope>
</reference>
<feature type="region of interest" description="Disordered" evidence="1">
    <location>
        <begin position="159"/>
        <end position="181"/>
    </location>
</feature>
<accession>A0A183FUF1</accession>
<dbReference type="WBParaSite" id="HPBE_0001181001-mRNA-1">
    <property type="protein sequence ID" value="HPBE_0001181001-mRNA-1"/>
    <property type="gene ID" value="HPBE_0001181001"/>
</dbReference>
<evidence type="ECO:0000313" key="4">
    <source>
        <dbReference type="WBParaSite" id="HPBE_0001181001-mRNA-1"/>
    </source>
</evidence>
<name>A0A183FUF1_HELPZ</name>
<dbReference type="OrthoDB" id="5871317at2759"/>
<evidence type="ECO:0000313" key="2">
    <source>
        <dbReference type="EMBL" id="VDO89930.1"/>
    </source>
</evidence>
<gene>
    <name evidence="2" type="ORF">HPBE_LOCUS11811</name>
</gene>
<dbReference type="Proteomes" id="UP000050761">
    <property type="component" value="Unassembled WGS sequence"/>
</dbReference>
<evidence type="ECO:0000256" key="1">
    <source>
        <dbReference type="SAM" id="MobiDB-lite"/>
    </source>
</evidence>
<evidence type="ECO:0000313" key="3">
    <source>
        <dbReference type="Proteomes" id="UP000050761"/>
    </source>
</evidence>
<proteinExistence type="predicted"/>
<reference evidence="2 3" key="1">
    <citation type="submission" date="2018-11" db="EMBL/GenBank/DDBJ databases">
        <authorList>
            <consortium name="Pathogen Informatics"/>
        </authorList>
    </citation>
    <scope>NUCLEOTIDE SEQUENCE [LARGE SCALE GENOMIC DNA]</scope>
</reference>
<sequence length="396" mass="45406">MEGTNGDHNMIDCSDDDERKNWSVESVSSSKRFPDMLLNGELEEIKKAEGVPEVVREQMVMHKVSHRYKDRHSEVVKKEVDRAGEMLGKLISKCKATWIMHKKLLDVLERRGIETEDDWDQYVRTTKRDGEILADVCDALDTDMFQVVRVAQEAKASVDAMPRSTANGTPNCEVKKGNRPSIRDHEVNTEIDRVQLQNRDCSTGQYCEHKWRYCAETSWEDNARASGQSLAFEMISGFQSLYCADPGVYKGKDSENFKEFIRRFRRKYQRAVFSDQTLIEILGDDHLGGRTMNVFLSLLVEVRRKGSEEVVTELGKLLAEDSVAGRMRVVAGLHELRMRLQQDVAEFCVVPEKLAKKAYPEGNMENHLLEFAHTLLSNLKDWPEHIQLLSALHKVK</sequence>